<dbReference type="PROSITE" id="PS00216">
    <property type="entry name" value="SUGAR_TRANSPORT_1"/>
    <property type="match status" value="1"/>
</dbReference>
<feature type="transmembrane region" description="Helical" evidence="6">
    <location>
        <begin position="142"/>
        <end position="161"/>
    </location>
</feature>
<dbReference type="PROSITE" id="PS50850">
    <property type="entry name" value="MFS"/>
    <property type="match status" value="1"/>
</dbReference>
<feature type="transmembrane region" description="Helical" evidence="6">
    <location>
        <begin position="382"/>
        <end position="401"/>
    </location>
</feature>
<feature type="transmembrane region" description="Helical" evidence="6">
    <location>
        <begin position="354"/>
        <end position="376"/>
    </location>
</feature>
<feature type="transmembrane region" description="Helical" evidence="6">
    <location>
        <begin position="84"/>
        <end position="103"/>
    </location>
</feature>
<feature type="transmembrane region" description="Helical" evidence="6">
    <location>
        <begin position="292"/>
        <end position="308"/>
    </location>
</feature>
<evidence type="ECO:0000256" key="5">
    <source>
        <dbReference type="ARBA" id="ARBA00023136"/>
    </source>
</evidence>
<dbReference type="GO" id="GO:0140115">
    <property type="term" value="P:export across plasma membrane"/>
    <property type="evidence" value="ECO:0007669"/>
    <property type="project" value="UniProtKB-ARBA"/>
</dbReference>
<keyword evidence="5 6" id="KW-0472">Membrane</keyword>
<dbReference type="KEGG" id="pami:JCM7686_1077"/>
<dbReference type="GO" id="GO:0042908">
    <property type="term" value="P:xenobiotic transport"/>
    <property type="evidence" value="ECO:0007669"/>
    <property type="project" value="UniProtKB-ARBA"/>
</dbReference>
<name>S5YSI5_PARAH</name>
<dbReference type="PANTHER" id="PTHR23502:SF132">
    <property type="entry name" value="POLYAMINE TRANSPORTER 2-RELATED"/>
    <property type="match status" value="1"/>
</dbReference>
<feature type="domain" description="Major facilitator superfamily (MFS) profile" evidence="7">
    <location>
        <begin position="17"/>
        <end position="402"/>
    </location>
</feature>
<feature type="transmembrane region" description="Helical" evidence="6">
    <location>
        <begin position="109"/>
        <end position="130"/>
    </location>
</feature>
<reference evidence="8 9" key="1">
    <citation type="journal article" date="2014" name="BMC Genomics">
        <title>Architecture and functions of a multipartite genome of the methylotrophic bacterium Paracoccus aminophilus JCM 7686, containing primary and secondary chromids.</title>
        <authorList>
            <person name="Dziewit L."/>
            <person name="Czarnecki J."/>
            <person name="Wibberg D."/>
            <person name="Radlinska M."/>
            <person name="Mrozek P."/>
            <person name="Szymczak M."/>
            <person name="Schluter A."/>
            <person name="Puhler A."/>
            <person name="Bartosik D."/>
        </authorList>
    </citation>
    <scope>NUCLEOTIDE SEQUENCE [LARGE SCALE GENOMIC DNA]</scope>
    <source>
        <strain evidence="8">JCM 7686</strain>
    </source>
</reference>
<evidence type="ECO:0000256" key="3">
    <source>
        <dbReference type="ARBA" id="ARBA00022692"/>
    </source>
</evidence>
<dbReference type="InterPro" id="IPR020846">
    <property type="entry name" value="MFS_dom"/>
</dbReference>
<dbReference type="Pfam" id="PF07690">
    <property type="entry name" value="MFS_1"/>
    <property type="match status" value="1"/>
</dbReference>
<dbReference type="PANTHER" id="PTHR23502">
    <property type="entry name" value="MAJOR FACILITATOR SUPERFAMILY"/>
    <property type="match status" value="1"/>
</dbReference>
<keyword evidence="4 6" id="KW-1133">Transmembrane helix</keyword>
<dbReference type="InterPro" id="IPR036259">
    <property type="entry name" value="MFS_trans_sf"/>
</dbReference>
<protein>
    <submittedName>
        <fullName evidence="8">Bicyclomycin resistance protein</fullName>
    </submittedName>
</protein>
<dbReference type="AlphaFoldDB" id="S5YSI5"/>
<dbReference type="PATRIC" id="fig|1367847.3.peg.1041"/>
<dbReference type="InterPro" id="IPR011701">
    <property type="entry name" value="MFS"/>
</dbReference>
<dbReference type="HOGENOM" id="CLU_001265_47_0_5"/>
<keyword evidence="3 6" id="KW-0812">Transmembrane</keyword>
<dbReference type="GO" id="GO:0022857">
    <property type="term" value="F:transmembrane transporter activity"/>
    <property type="evidence" value="ECO:0007669"/>
    <property type="project" value="InterPro"/>
</dbReference>
<evidence type="ECO:0000256" key="4">
    <source>
        <dbReference type="ARBA" id="ARBA00022989"/>
    </source>
</evidence>
<keyword evidence="9" id="KW-1185">Reference proteome</keyword>
<evidence type="ECO:0000256" key="2">
    <source>
        <dbReference type="ARBA" id="ARBA00022448"/>
    </source>
</evidence>
<organism evidence="8 9">
    <name type="scientific">Paracoccus aminophilus JCM 7686</name>
    <dbReference type="NCBI Taxonomy" id="1367847"/>
    <lineage>
        <taxon>Bacteria</taxon>
        <taxon>Pseudomonadati</taxon>
        <taxon>Pseudomonadota</taxon>
        <taxon>Alphaproteobacteria</taxon>
        <taxon>Rhodobacterales</taxon>
        <taxon>Paracoccaceae</taxon>
        <taxon>Paracoccus</taxon>
    </lineage>
</organism>
<proteinExistence type="predicted"/>
<dbReference type="eggNOG" id="COG2814">
    <property type="taxonomic scope" value="Bacteria"/>
</dbReference>
<evidence type="ECO:0000313" key="8">
    <source>
        <dbReference type="EMBL" id="AGT08186.1"/>
    </source>
</evidence>
<feature type="transmembrane region" description="Helical" evidence="6">
    <location>
        <begin position="320"/>
        <end position="342"/>
    </location>
</feature>
<accession>S5YSI5</accession>
<feature type="transmembrane region" description="Helical" evidence="6">
    <location>
        <begin position="167"/>
        <end position="190"/>
    </location>
</feature>
<dbReference type="OrthoDB" id="9800416at2"/>
<dbReference type="Gene3D" id="1.20.1720.10">
    <property type="entry name" value="Multidrug resistance protein D"/>
    <property type="match status" value="1"/>
</dbReference>
<feature type="transmembrane region" description="Helical" evidence="6">
    <location>
        <begin position="52"/>
        <end position="72"/>
    </location>
</feature>
<feature type="transmembrane region" description="Helical" evidence="6">
    <location>
        <begin position="222"/>
        <end position="240"/>
    </location>
</feature>
<evidence type="ECO:0000259" key="7">
    <source>
        <dbReference type="PROSITE" id="PS50850"/>
    </source>
</evidence>
<comment type="subcellular location">
    <subcellularLocation>
        <location evidence="1">Membrane</location>
        <topology evidence="1">Multi-pass membrane protein</topology>
    </subcellularLocation>
</comment>
<feature type="transmembrane region" description="Helical" evidence="6">
    <location>
        <begin position="12"/>
        <end position="32"/>
    </location>
</feature>
<dbReference type="STRING" id="1367847.JCM7686_1077"/>
<dbReference type="SUPFAM" id="SSF103473">
    <property type="entry name" value="MFS general substrate transporter"/>
    <property type="match status" value="1"/>
</dbReference>
<sequence>MTTHAPHPVRRLPLPEFVAMMALVSAVVAFSIDSMLPALPEIALELTPGDLNRAQLVLTAFMAGMGFGTFFSGPLSDAIGRKPAITFGFALYAVAALAASQAQSLEFLLAARFVMGLGASAPRISSMALVRDLYQGREMARITSFVSMVFILIPAVAPLLGRQVIHLFGWHGVFGSFVVLAVIGATWVNLRQAETLPREMRRGFSAKSLVSGIIEVASNRQVMLITVVLALGFGQMFALLSSAEQIFRVIYDRGESFPYWFAIMALFAGSASLLNAKMVFRYGMKRMAREAYVMQSVISLVMVVLIYGDLLPEVLRFPVFFFWAVTVFAMAGVTFGNLNALALQKMGHIAGTTASVVSAFSTFGAVAIAAPIGLLFDGTLRPMVAATLICSCLATVLMSRIREG</sequence>
<dbReference type="Proteomes" id="UP000015480">
    <property type="component" value="Chromosome"/>
</dbReference>
<evidence type="ECO:0000256" key="6">
    <source>
        <dbReference type="SAM" id="Phobius"/>
    </source>
</evidence>
<gene>
    <name evidence="8" type="ORF">JCM7686_1077</name>
</gene>
<feature type="transmembrane region" description="Helical" evidence="6">
    <location>
        <begin position="260"/>
        <end position="280"/>
    </location>
</feature>
<dbReference type="EMBL" id="CP006650">
    <property type="protein sequence ID" value="AGT08186.1"/>
    <property type="molecule type" value="Genomic_DNA"/>
</dbReference>
<keyword evidence="2" id="KW-0813">Transport</keyword>
<dbReference type="InterPro" id="IPR005829">
    <property type="entry name" value="Sugar_transporter_CS"/>
</dbReference>
<evidence type="ECO:0000256" key="1">
    <source>
        <dbReference type="ARBA" id="ARBA00004141"/>
    </source>
</evidence>
<evidence type="ECO:0000313" key="9">
    <source>
        <dbReference type="Proteomes" id="UP000015480"/>
    </source>
</evidence>
<dbReference type="GO" id="GO:0005886">
    <property type="term" value="C:plasma membrane"/>
    <property type="evidence" value="ECO:0007669"/>
    <property type="project" value="TreeGrafter"/>
</dbReference>